<organism evidence="3 4">
    <name type="scientific">Petrolisthes cinctipes</name>
    <name type="common">Flat porcelain crab</name>
    <dbReference type="NCBI Taxonomy" id="88211"/>
    <lineage>
        <taxon>Eukaryota</taxon>
        <taxon>Metazoa</taxon>
        <taxon>Ecdysozoa</taxon>
        <taxon>Arthropoda</taxon>
        <taxon>Crustacea</taxon>
        <taxon>Multicrustacea</taxon>
        <taxon>Malacostraca</taxon>
        <taxon>Eumalacostraca</taxon>
        <taxon>Eucarida</taxon>
        <taxon>Decapoda</taxon>
        <taxon>Pleocyemata</taxon>
        <taxon>Anomura</taxon>
        <taxon>Galatheoidea</taxon>
        <taxon>Porcellanidae</taxon>
        <taxon>Petrolisthes</taxon>
    </lineage>
</organism>
<keyword evidence="4" id="KW-1185">Reference proteome</keyword>
<proteinExistence type="predicted"/>
<dbReference type="EMBL" id="JAWQEG010002606">
    <property type="protein sequence ID" value="KAK3870794.1"/>
    <property type="molecule type" value="Genomic_DNA"/>
</dbReference>
<feature type="compositionally biased region" description="Polar residues" evidence="2">
    <location>
        <begin position="1"/>
        <end position="13"/>
    </location>
</feature>
<evidence type="ECO:0000256" key="1">
    <source>
        <dbReference type="PROSITE-ProRule" id="PRU00339"/>
    </source>
</evidence>
<accession>A0AAE1FAQ4</accession>
<reference evidence="3" key="1">
    <citation type="submission" date="2023-10" db="EMBL/GenBank/DDBJ databases">
        <title>Genome assemblies of two species of porcelain crab, Petrolisthes cinctipes and Petrolisthes manimaculis (Anomura: Porcellanidae).</title>
        <authorList>
            <person name="Angst P."/>
        </authorList>
    </citation>
    <scope>NUCLEOTIDE SEQUENCE</scope>
    <source>
        <strain evidence="3">PB745_01</strain>
        <tissue evidence="3">Gill</tissue>
    </source>
</reference>
<feature type="compositionally biased region" description="Basic residues" evidence="2">
    <location>
        <begin position="14"/>
        <end position="28"/>
    </location>
</feature>
<dbReference type="Proteomes" id="UP001286313">
    <property type="component" value="Unassembled WGS sequence"/>
</dbReference>
<dbReference type="InterPro" id="IPR011990">
    <property type="entry name" value="TPR-like_helical_dom_sf"/>
</dbReference>
<protein>
    <recommendedName>
        <fullName evidence="5">Tetratricopeptide repeat protein</fullName>
    </recommendedName>
</protein>
<dbReference type="InterPro" id="IPR019734">
    <property type="entry name" value="TPR_rpt"/>
</dbReference>
<evidence type="ECO:0008006" key="5">
    <source>
        <dbReference type="Google" id="ProtNLM"/>
    </source>
</evidence>
<gene>
    <name evidence="3" type="ORF">Pcinc_023990</name>
</gene>
<evidence type="ECO:0000313" key="3">
    <source>
        <dbReference type="EMBL" id="KAK3870794.1"/>
    </source>
</evidence>
<dbReference type="Gene3D" id="1.25.40.10">
    <property type="entry name" value="Tetratricopeptide repeat domain"/>
    <property type="match status" value="1"/>
</dbReference>
<dbReference type="PROSITE" id="PS50005">
    <property type="entry name" value="TPR"/>
    <property type="match status" value="1"/>
</dbReference>
<evidence type="ECO:0000256" key="2">
    <source>
        <dbReference type="SAM" id="MobiDB-lite"/>
    </source>
</evidence>
<feature type="region of interest" description="Disordered" evidence="2">
    <location>
        <begin position="1"/>
        <end position="28"/>
    </location>
</feature>
<comment type="caution">
    <text evidence="3">The sequence shown here is derived from an EMBL/GenBank/DDBJ whole genome shotgun (WGS) entry which is preliminary data.</text>
</comment>
<dbReference type="SUPFAM" id="SSF48452">
    <property type="entry name" value="TPR-like"/>
    <property type="match status" value="1"/>
</dbReference>
<keyword evidence="1" id="KW-0802">TPR repeat</keyword>
<evidence type="ECO:0000313" key="4">
    <source>
        <dbReference type="Proteomes" id="UP001286313"/>
    </source>
</evidence>
<dbReference type="AlphaFoldDB" id="A0AAE1FAQ4"/>
<feature type="repeat" description="TPR" evidence="1">
    <location>
        <begin position="33"/>
        <end position="66"/>
    </location>
</feature>
<sequence>MLNRTGDGSWQGKTNRRNGRRTRSGRGRCHKRLQGFVELGEQFVQQGKLASALESYHNAVEMAPNNGSLRRRLEDVDLAFLRQRAVEAQADAKKDPADARKRAFATERLTEVTSRELAILTQRVKENPGNDRQAFRLADLYRRCNQLNWQRHSLNRFQTIRNCAPRRSSVWANAGSNRMAKLTTAGFSWKRHFA</sequence>
<name>A0AAE1FAQ4_PETCI</name>